<accession>X0TGJ6</accession>
<evidence type="ECO:0008006" key="3">
    <source>
        <dbReference type="Google" id="ProtNLM"/>
    </source>
</evidence>
<evidence type="ECO:0000256" key="1">
    <source>
        <dbReference type="SAM" id="Phobius"/>
    </source>
</evidence>
<proteinExistence type="predicted"/>
<dbReference type="EMBL" id="BARS01019597">
    <property type="protein sequence ID" value="GAF92668.1"/>
    <property type="molecule type" value="Genomic_DNA"/>
</dbReference>
<gene>
    <name evidence="2" type="ORF">S01H1_31730</name>
</gene>
<feature type="transmembrane region" description="Helical" evidence="1">
    <location>
        <begin position="224"/>
        <end position="241"/>
    </location>
</feature>
<name>X0TGJ6_9ZZZZ</name>
<feature type="non-terminal residue" evidence="2">
    <location>
        <position position="245"/>
    </location>
</feature>
<sequence length="245" mass="25649">MRNNKRICQMLFSILFCGTLLLPASLVHAVTLEVYYPGFPGDFGVDNWSDSGAPGSFFDLTAAATANIDITSFSAFSFAAGSGSPGDPYTIQVWTKSGSYVGSEEVAGDWTLLQSFSGTDDDDLTMETLTLSTPLSLPAGNTIGVAIFATVGGFQWYDVCGGSDNYTEGDLELNISSVRGTDDAFNDSDTCKSFAGRVTFDVSATGTSGPPGTPGTPATPVPAMPLWLLGLMGGLLSLLAVRKLR</sequence>
<dbReference type="AlphaFoldDB" id="X0TGJ6"/>
<keyword evidence="1" id="KW-0812">Transmembrane</keyword>
<evidence type="ECO:0000313" key="2">
    <source>
        <dbReference type="EMBL" id="GAF92668.1"/>
    </source>
</evidence>
<keyword evidence="1" id="KW-1133">Transmembrane helix</keyword>
<reference evidence="2" key="1">
    <citation type="journal article" date="2014" name="Front. Microbiol.">
        <title>High frequency of phylogenetically diverse reductive dehalogenase-homologous genes in deep subseafloor sedimentary metagenomes.</title>
        <authorList>
            <person name="Kawai M."/>
            <person name="Futagami T."/>
            <person name="Toyoda A."/>
            <person name="Takaki Y."/>
            <person name="Nishi S."/>
            <person name="Hori S."/>
            <person name="Arai W."/>
            <person name="Tsubouchi T."/>
            <person name="Morono Y."/>
            <person name="Uchiyama I."/>
            <person name="Ito T."/>
            <person name="Fujiyama A."/>
            <person name="Inagaki F."/>
            <person name="Takami H."/>
        </authorList>
    </citation>
    <scope>NUCLEOTIDE SEQUENCE</scope>
    <source>
        <strain evidence="2">Expedition CK06-06</strain>
    </source>
</reference>
<organism evidence="2">
    <name type="scientific">marine sediment metagenome</name>
    <dbReference type="NCBI Taxonomy" id="412755"/>
    <lineage>
        <taxon>unclassified sequences</taxon>
        <taxon>metagenomes</taxon>
        <taxon>ecological metagenomes</taxon>
    </lineage>
</organism>
<protein>
    <recommendedName>
        <fullName evidence="3">PEP-CTERM protein-sorting domain-containing protein</fullName>
    </recommendedName>
</protein>
<keyword evidence="1" id="KW-0472">Membrane</keyword>
<comment type="caution">
    <text evidence="2">The sequence shown here is derived from an EMBL/GenBank/DDBJ whole genome shotgun (WGS) entry which is preliminary data.</text>
</comment>